<evidence type="ECO:0008006" key="5">
    <source>
        <dbReference type="Google" id="ProtNLM"/>
    </source>
</evidence>
<proteinExistence type="predicted"/>
<evidence type="ECO:0000313" key="4">
    <source>
        <dbReference type="Proteomes" id="UP001552299"/>
    </source>
</evidence>
<dbReference type="AlphaFoldDB" id="A0ABD0VYX5"/>
<keyword evidence="4" id="KW-1185">Reference proteome</keyword>
<feature type="domain" description="Hsps-like putative alpha-crystallin-like" evidence="1">
    <location>
        <begin position="383"/>
        <end position="491"/>
    </location>
</feature>
<dbReference type="PANTHER" id="PTHR33981:SF3">
    <property type="entry name" value="EXPRESSED PROTEIN"/>
    <property type="match status" value="1"/>
</dbReference>
<evidence type="ECO:0000259" key="2">
    <source>
        <dbReference type="Pfam" id="PF26145"/>
    </source>
</evidence>
<dbReference type="Proteomes" id="UP001552299">
    <property type="component" value="Unassembled WGS sequence"/>
</dbReference>
<reference evidence="3 4" key="1">
    <citation type="journal article" date="2024" name="Plant Biotechnol. J.">
        <title>Dendrobium thyrsiflorum genome and its molecular insights into genes involved in important horticultural traits.</title>
        <authorList>
            <person name="Chen B."/>
            <person name="Wang J.Y."/>
            <person name="Zheng P.J."/>
            <person name="Li K.L."/>
            <person name="Liang Y.M."/>
            <person name="Chen X.F."/>
            <person name="Zhang C."/>
            <person name="Zhao X."/>
            <person name="He X."/>
            <person name="Zhang G.Q."/>
            <person name="Liu Z.J."/>
            <person name="Xu Q."/>
        </authorList>
    </citation>
    <scope>NUCLEOTIDE SEQUENCE [LARGE SCALE GENOMIC DNA]</scope>
    <source>
        <strain evidence="3">GZMU011</strain>
    </source>
</reference>
<dbReference type="InterPro" id="IPR058354">
    <property type="entry name" value="DUF8041"/>
</dbReference>
<dbReference type="Pfam" id="PF26144">
    <property type="entry name" value="ACL_Hsps-like"/>
    <property type="match status" value="1"/>
</dbReference>
<evidence type="ECO:0000313" key="3">
    <source>
        <dbReference type="EMBL" id="KAL0926968.1"/>
    </source>
</evidence>
<dbReference type="Pfam" id="PF26145">
    <property type="entry name" value="DUF8041"/>
    <property type="match status" value="1"/>
</dbReference>
<dbReference type="InterPro" id="IPR058937">
    <property type="entry name" value="ACL_Hsps-like_put"/>
</dbReference>
<organism evidence="3 4">
    <name type="scientific">Dendrobium thyrsiflorum</name>
    <name type="common">Pinecone-like raceme dendrobium</name>
    <name type="synonym">Orchid</name>
    <dbReference type="NCBI Taxonomy" id="117978"/>
    <lineage>
        <taxon>Eukaryota</taxon>
        <taxon>Viridiplantae</taxon>
        <taxon>Streptophyta</taxon>
        <taxon>Embryophyta</taxon>
        <taxon>Tracheophyta</taxon>
        <taxon>Spermatophyta</taxon>
        <taxon>Magnoliopsida</taxon>
        <taxon>Liliopsida</taxon>
        <taxon>Asparagales</taxon>
        <taxon>Orchidaceae</taxon>
        <taxon>Epidendroideae</taxon>
        <taxon>Malaxideae</taxon>
        <taxon>Dendrobiinae</taxon>
        <taxon>Dendrobium</taxon>
    </lineage>
</organism>
<sequence length="520" mass="60002">MREGERAMYESLLTSLTMNNHHPYTLVSIQPSSADSTAIDTSYKDTDREFIIQKQPELALSLPEADINRFLSSDQSPLPSWNLDYFETVDIGPGPEAEDSIVHIPKTFNNRYVKRGDCIWGAWFFFNFYFKPMLSEKPRGKITRDRKGMYLFNMSDLKVDVFLVQHDMENMYMWVFKERPENALRKMQLQNYMNGHCRLGDPKFPYSAEKGFVRSHRMQRKQYRGMSNPQCIHGIELVRLPNLSLVTEDDLKKWMVLTGRDLNFSIPVDASDFGSWRNHQPSTDFELVRSLPLLKHNVHPHPKTVINGPGLNLSTQPLNHDVVDFSSQFNKRRKDLFNQSIDEDCCLVANCYSDRPPDMGINPSEPSWINEFTSLMRHVYGPVTAAKTIYEDGESYLIMVSLPLSDQQRVKVYWRNNLTHGIVKISCMSTGRMPFLKRLDRTFKLSDPSPEHCPPGEFVREIQLATRIPDNANLEAYYDETGTVLEIIVPKHGIGPEEHEVHVSMRPPHLGTTEHELIST</sequence>
<protein>
    <recommendedName>
        <fullName evidence="5">HSP20-like chaperones superfamily protein</fullName>
    </recommendedName>
</protein>
<accession>A0ABD0VYX5</accession>
<evidence type="ECO:0000259" key="1">
    <source>
        <dbReference type="Pfam" id="PF26144"/>
    </source>
</evidence>
<dbReference type="PANTHER" id="PTHR33981">
    <property type="entry name" value="EXPRESSED PROTEIN"/>
    <property type="match status" value="1"/>
</dbReference>
<name>A0ABD0VYX5_DENTH</name>
<feature type="domain" description="DUF8041" evidence="2">
    <location>
        <begin position="113"/>
        <end position="277"/>
    </location>
</feature>
<comment type="caution">
    <text evidence="3">The sequence shown here is derived from an EMBL/GenBank/DDBJ whole genome shotgun (WGS) entry which is preliminary data.</text>
</comment>
<gene>
    <name evidence="3" type="ORF">M5K25_003228</name>
</gene>
<dbReference type="EMBL" id="JANQDX010000003">
    <property type="protein sequence ID" value="KAL0926968.1"/>
    <property type="molecule type" value="Genomic_DNA"/>
</dbReference>
<dbReference type="CDD" id="cd06464">
    <property type="entry name" value="ACD_sHsps-like"/>
    <property type="match status" value="1"/>
</dbReference>